<dbReference type="EMBL" id="LVKK01000003">
    <property type="protein sequence ID" value="OAG44978.1"/>
    <property type="molecule type" value="Genomic_DNA"/>
</dbReference>
<dbReference type="RefSeq" id="XP_022516930.1">
    <property type="nucleotide sequence ID" value="XM_022650927.1"/>
</dbReference>
<dbReference type="InterPro" id="IPR020845">
    <property type="entry name" value="AMP-binding_CS"/>
</dbReference>
<proteinExistence type="predicted"/>
<protein>
    <recommendedName>
        <fullName evidence="1">AMP-dependent synthetase/ligase domain-containing protein</fullName>
    </recommendedName>
</protein>
<dbReference type="PANTHER" id="PTHR42921">
    <property type="entry name" value="ACETOACETYL-COA SYNTHETASE"/>
    <property type="match status" value="1"/>
</dbReference>
<gene>
    <name evidence="2" type="ORF">AYO21_00940</name>
</gene>
<dbReference type="PROSITE" id="PS00455">
    <property type="entry name" value="AMP_BINDING"/>
    <property type="match status" value="1"/>
</dbReference>
<dbReference type="InterPro" id="IPR045851">
    <property type="entry name" value="AMP-bd_C_sf"/>
</dbReference>
<reference evidence="2 3" key="1">
    <citation type="submission" date="2016-03" db="EMBL/GenBank/DDBJ databases">
        <title>Draft genome sequence of the Fonsecaea monophora CBS 269.37.</title>
        <authorList>
            <person name="Bombassaro A."/>
            <person name="Vinicius W.A."/>
            <person name="De Hoog S."/>
            <person name="Sun J."/>
            <person name="Souza E.M."/>
            <person name="Raittz R.T."/>
            <person name="Costa F."/>
            <person name="Leao A.C."/>
            <person name="Tadra-Sfeir M.Z."/>
            <person name="Baura V."/>
            <person name="Balsanelli E."/>
            <person name="Pedrosa F.O."/>
            <person name="Moreno L.F."/>
            <person name="Steffens M.B."/>
            <person name="Xi L."/>
            <person name="Bocca A.L."/>
            <person name="Felipe M.S."/>
            <person name="Teixeira M."/>
            <person name="Telles Filho F.Q."/>
            <person name="Azevedo C.M."/>
            <person name="Gomes R."/>
            <person name="Vicente V.A."/>
        </authorList>
    </citation>
    <scope>NUCLEOTIDE SEQUENCE [LARGE SCALE GENOMIC DNA]</scope>
    <source>
        <strain evidence="2 3">CBS 269.37</strain>
    </source>
</reference>
<organism evidence="2 3">
    <name type="scientific">Fonsecaea monophora</name>
    <dbReference type="NCBI Taxonomy" id="254056"/>
    <lineage>
        <taxon>Eukaryota</taxon>
        <taxon>Fungi</taxon>
        <taxon>Dikarya</taxon>
        <taxon>Ascomycota</taxon>
        <taxon>Pezizomycotina</taxon>
        <taxon>Eurotiomycetes</taxon>
        <taxon>Chaetothyriomycetidae</taxon>
        <taxon>Chaetothyriales</taxon>
        <taxon>Herpotrichiellaceae</taxon>
        <taxon>Fonsecaea</taxon>
    </lineage>
</organism>
<evidence type="ECO:0000259" key="1">
    <source>
        <dbReference type="Pfam" id="PF00501"/>
    </source>
</evidence>
<evidence type="ECO:0000313" key="3">
    <source>
        <dbReference type="Proteomes" id="UP000077002"/>
    </source>
</evidence>
<sequence>MAPEPTYVPPPGLRTQLDDFKDVVNRKYGLNLESYADLHRFSVTRLNDFWMTVWEFAGVKASVHPSKAIEDDHAVIDEFPSFFKGAQLNLAENLLDPRFHGLAVISMNESNFSSPDEYSWHDLRELARHYAAALKSSGLQKQEVVALVGSNCVRSLALLLATTAVGGIFASFATDMGSKLLSDRLQLLQPRLLFAESTYVYNGKCHDISDKLDLSIQHLQEGGRNRTIIIGPRQGLKSETLSFEDFLARDTGARLDFVQVPFNTPAVIMFSSGTTGTPKGIVHSHGGLVVNGRKEYNLHNNFGPGDLFYQYTNIGWTLWNISVHALFVGTAVILYDGSPFYPSPEGFLKALFRLKVTCFGAGPRYYAELQKASVKPRKYCQSLHSIISTGAVLTPALAEWLVEAFGPVCQLCMSGGTEISGSFLQGSRSLPSYAGELAVRGLGMDVAVFGVDGHELPDGESGELVCRKPFPNMPAMFWNDPGRKRYHASYFERFSHVWTHGDFIRVNPATKGIYVLGRRRGGSSSLTDGRLDIPSDGVLNPSGVRFGSAEIYNLLGSPRFRESIADALVVGQQRLSAPYADSAEKVVLFIKCHPEATTGSPPRVRADLDAAIRAQIARDLSRRHVPTHIFETDVVPYNANGKKLEIQVKAVLCEGEAALRRLKLTADEIRQLRAYVPFYHMENVVAQLSPQVGSTGAKL</sequence>
<dbReference type="Gene3D" id="3.40.50.12780">
    <property type="entry name" value="N-terminal domain of ligase-like"/>
    <property type="match status" value="1"/>
</dbReference>
<accession>A0A177FL21</accession>
<name>A0A177FL21_9EURO</name>
<dbReference type="Pfam" id="PF00501">
    <property type="entry name" value="AMP-binding"/>
    <property type="match status" value="1"/>
</dbReference>
<feature type="domain" description="AMP-dependent synthetase/ligase" evidence="1">
    <location>
        <begin position="115"/>
        <end position="469"/>
    </location>
</feature>
<dbReference type="SUPFAM" id="SSF56801">
    <property type="entry name" value="Acetyl-CoA synthetase-like"/>
    <property type="match status" value="1"/>
</dbReference>
<dbReference type="GeneID" id="34596122"/>
<evidence type="ECO:0000313" key="2">
    <source>
        <dbReference type="EMBL" id="OAG44978.1"/>
    </source>
</evidence>
<dbReference type="InterPro" id="IPR042099">
    <property type="entry name" value="ANL_N_sf"/>
</dbReference>
<dbReference type="Proteomes" id="UP000077002">
    <property type="component" value="Unassembled WGS sequence"/>
</dbReference>
<dbReference type="InterPro" id="IPR000873">
    <property type="entry name" value="AMP-dep_synth/lig_dom"/>
</dbReference>
<keyword evidence="3" id="KW-1185">Reference proteome</keyword>
<dbReference type="PANTHER" id="PTHR42921:SF4">
    <property type="entry name" value="ACETOACETYL-COA SYNTHASE (AFU_ORTHOLOGUE AFUA_8G04770)"/>
    <property type="match status" value="1"/>
</dbReference>
<dbReference type="OrthoDB" id="10253869at2759"/>
<comment type="caution">
    <text evidence="2">The sequence shown here is derived from an EMBL/GenBank/DDBJ whole genome shotgun (WGS) entry which is preliminary data.</text>
</comment>
<dbReference type="GO" id="GO:0030729">
    <property type="term" value="F:acetoacetate-CoA ligase activity"/>
    <property type="evidence" value="ECO:0007669"/>
    <property type="project" value="TreeGrafter"/>
</dbReference>
<dbReference type="AlphaFoldDB" id="A0A177FL21"/>
<dbReference type="Gene3D" id="3.30.300.30">
    <property type="match status" value="1"/>
</dbReference>